<accession>A0AA96LLQ9</accession>
<protein>
    <submittedName>
        <fullName evidence="2">DUF975 family protein</fullName>
    </submittedName>
</protein>
<dbReference type="PANTHER" id="PTHR40076">
    <property type="entry name" value="MEMBRANE PROTEIN-RELATED"/>
    <property type="match status" value="1"/>
</dbReference>
<feature type="transmembrane region" description="Helical" evidence="1">
    <location>
        <begin position="17"/>
        <end position="34"/>
    </location>
</feature>
<proteinExistence type="predicted"/>
<feature type="transmembrane region" description="Helical" evidence="1">
    <location>
        <begin position="92"/>
        <end position="115"/>
    </location>
</feature>
<dbReference type="KEGG" id="proo:MJB10_13020"/>
<gene>
    <name evidence="2" type="ORF">MJB10_13020</name>
</gene>
<dbReference type="EMBL" id="CP130319">
    <property type="protein sequence ID" value="WNR42058.1"/>
    <property type="molecule type" value="Genomic_DNA"/>
</dbReference>
<evidence type="ECO:0000256" key="1">
    <source>
        <dbReference type="SAM" id="Phobius"/>
    </source>
</evidence>
<reference evidence="2" key="1">
    <citation type="submission" date="2022-02" db="EMBL/GenBank/DDBJ databases">
        <title>Paenibacillus sp. MBLB1832 Whole Genome Shotgun Sequencing.</title>
        <authorList>
            <person name="Hwang C.Y."/>
            <person name="Cho E.-S."/>
            <person name="Seo M.-J."/>
        </authorList>
    </citation>
    <scope>NUCLEOTIDE SEQUENCE</scope>
    <source>
        <strain evidence="2">MBLB1832</strain>
    </source>
</reference>
<dbReference type="PANTHER" id="PTHR40076:SF1">
    <property type="entry name" value="MEMBRANE PROTEIN"/>
    <property type="match status" value="1"/>
</dbReference>
<dbReference type="Proteomes" id="UP001304650">
    <property type="component" value="Chromosome"/>
</dbReference>
<dbReference type="AlphaFoldDB" id="A0AA96LLQ9"/>
<dbReference type="Pfam" id="PF06161">
    <property type="entry name" value="DUF975"/>
    <property type="match status" value="1"/>
</dbReference>
<dbReference type="RefSeq" id="WP_314795257.1">
    <property type="nucleotide sequence ID" value="NZ_CP130319.1"/>
</dbReference>
<evidence type="ECO:0000313" key="3">
    <source>
        <dbReference type="Proteomes" id="UP001304650"/>
    </source>
</evidence>
<dbReference type="InterPro" id="IPR010380">
    <property type="entry name" value="DUF975"/>
</dbReference>
<name>A0AA96LLQ9_9BACL</name>
<evidence type="ECO:0000313" key="2">
    <source>
        <dbReference type="EMBL" id="WNR42058.1"/>
    </source>
</evidence>
<organism evidence="2 3">
    <name type="scientific">Paenibacillus roseopurpureus</name>
    <dbReference type="NCBI Taxonomy" id="2918901"/>
    <lineage>
        <taxon>Bacteria</taxon>
        <taxon>Bacillati</taxon>
        <taxon>Bacillota</taxon>
        <taxon>Bacilli</taxon>
        <taxon>Bacillales</taxon>
        <taxon>Paenibacillaceae</taxon>
        <taxon>Paenibacillus</taxon>
    </lineage>
</organism>
<keyword evidence="3" id="KW-1185">Reference proteome</keyword>
<feature type="transmembrane region" description="Helical" evidence="1">
    <location>
        <begin position="46"/>
        <end position="72"/>
    </location>
</feature>
<feature type="transmembrane region" description="Helical" evidence="1">
    <location>
        <begin position="157"/>
        <end position="182"/>
    </location>
</feature>
<keyword evidence="1" id="KW-1133">Transmembrane helix</keyword>
<sequence>MVNSEIRQHARTALQGYWWKSVGLIVILGLINLIPQFIAKSVDTTLVNVIAFVVEIILSVMVTAATSYYFLFASRGNSPTYGDVMKYGMDHVWPFLKLTFLVGLKTLAWTLLFIIPGIIASIRYSQAFFIRIDQPDLSTVQCINASKEMMKGKKWQYFVLGLSFIGWWFLTIFTLFIGMLWLTAYIRTAFAKFYDSLIDAKDTSLNMDVDPFSKQ</sequence>
<keyword evidence="1" id="KW-0472">Membrane</keyword>
<keyword evidence="1" id="KW-0812">Transmembrane</keyword>